<feature type="domain" description="AMP-dependent synthetase/ligase" evidence="1">
    <location>
        <begin position="9"/>
        <end position="372"/>
    </location>
</feature>
<evidence type="ECO:0000259" key="1">
    <source>
        <dbReference type="Pfam" id="PF00501"/>
    </source>
</evidence>
<dbReference type="AlphaFoldDB" id="A0A1G7S7V6"/>
<dbReference type="Pfam" id="PF00501">
    <property type="entry name" value="AMP-binding"/>
    <property type="match status" value="1"/>
</dbReference>
<dbReference type="InterPro" id="IPR025110">
    <property type="entry name" value="AMP-bd_C"/>
</dbReference>
<keyword evidence="4" id="KW-1185">Reference proteome</keyword>
<organism evidence="3 4">
    <name type="scientific">Klenkia brasiliensis</name>
    <dbReference type="NCBI Taxonomy" id="333142"/>
    <lineage>
        <taxon>Bacteria</taxon>
        <taxon>Bacillati</taxon>
        <taxon>Actinomycetota</taxon>
        <taxon>Actinomycetes</taxon>
        <taxon>Geodermatophilales</taxon>
        <taxon>Geodermatophilaceae</taxon>
        <taxon>Klenkia</taxon>
    </lineage>
</organism>
<dbReference type="OrthoDB" id="9803968at2"/>
<evidence type="ECO:0000313" key="4">
    <source>
        <dbReference type="Proteomes" id="UP000198863"/>
    </source>
</evidence>
<dbReference type="SUPFAM" id="SSF56801">
    <property type="entry name" value="Acetyl-CoA synthetase-like"/>
    <property type="match status" value="1"/>
</dbReference>
<reference evidence="4" key="1">
    <citation type="submission" date="2016-10" db="EMBL/GenBank/DDBJ databases">
        <authorList>
            <person name="Varghese N."/>
            <person name="Submissions S."/>
        </authorList>
    </citation>
    <scope>NUCLEOTIDE SEQUENCE [LARGE SCALE GENOMIC DNA]</scope>
    <source>
        <strain evidence="4">DSM 44526</strain>
    </source>
</reference>
<dbReference type="EMBL" id="FNCF01000003">
    <property type="protein sequence ID" value="SDG19024.1"/>
    <property type="molecule type" value="Genomic_DNA"/>
</dbReference>
<dbReference type="RefSeq" id="WP_091061924.1">
    <property type="nucleotide sequence ID" value="NZ_FNCF01000003.1"/>
</dbReference>
<protein>
    <submittedName>
        <fullName evidence="3">Long-chain acyl-CoA synthetase</fullName>
    </submittedName>
</protein>
<dbReference type="InterPro" id="IPR000873">
    <property type="entry name" value="AMP-dep_synth/lig_dom"/>
</dbReference>
<dbReference type="InterPro" id="IPR020845">
    <property type="entry name" value="AMP-binding_CS"/>
</dbReference>
<dbReference type="InterPro" id="IPR042099">
    <property type="entry name" value="ANL_N_sf"/>
</dbReference>
<dbReference type="Proteomes" id="UP000198863">
    <property type="component" value="Unassembled WGS sequence"/>
</dbReference>
<gene>
    <name evidence="3" type="ORF">SAMN05660324_1910</name>
</gene>
<evidence type="ECO:0000259" key="2">
    <source>
        <dbReference type="Pfam" id="PF13193"/>
    </source>
</evidence>
<feature type="domain" description="AMP-binding enzyme C-terminal" evidence="2">
    <location>
        <begin position="423"/>
        <end position="498"/>
    </location>
</feature>
<proteinExistence type="predicted"/>
<evidence type="ECO:0000313" key="3">
    <source>
        <dbReference type="EMBL" id="SDG19024.1"/>
    </source>
</evidence>
<dbReference type="PANTHER" id="PTHR43767">
    <property type="entry name" value="LONG-CHAIN-FATTY-ACID--COA LIGASE"/>
    <property type="match status" value="1"/>
</dbReference>
<name>A0A1G7S7V6_9ACTN</name>
<dbReference type="Gene3D" id="3.40.50.12780">
    <property type="entry name" value="N-terminal domain of ligase-like"/>
    <property type="match status" value="1"/>
</dbReference>
<dbReference type="PANTHER" id="PTHR43767:SF1">
    <property type="entry name" value="NONRIBOSOMAL PEPTIDE SYNTHASE PES1 (EUROFUNG)-RELATED"/>
    <property type="match status" value="1"/>
</dbReference>
<dbReference type="Pfam" id="PF13193">
    <property type="entry name" value="AMP-binding_C"/>
    <property type="match status" value="1"/>
</dbReference>
<dbReference type="GO" id="GO:0016878">
    <property type="term" value="F:acid-thiol ligase activity"/>
    <property type="evidence" value="ECO:0007669"/>
    <property type="project" value="UniProtKB-ARBA"/>
</dbReference>
<accession>A0A1G7S7V6</accession>
<dbReference type="InterPro" id="IPR045851">
    <property type="entry name" value="AMP-bd_C_sf"/>
</dbReference>
<dbReference type="PROSITE" id="PS00455">
    <property type="entry name" value="AMP_BINDING"/>
    <property type="match status" value="1"/>
</dbReference>
<dbReference type="Gene3D" id="3.30.300.30">
    <property type="match status" value="1"/>
</dbReference>
<dbReference type="InterPro" id="IPR050237">
    <property type="entry name" value="ATP-dep_AMP-bd_enzyme"/>
</dbReference>
<sequence length="512" mass="55670">MNTATLLNQVARRVPHRIAVRHGSTELTHDELDVAAARFAGGLQAEGIQAGDRVGILMHNQVEWLVALLGIWRVGAVAVPYNYLFHPEALRHTTLDAGVRLVVCPVLDATRLEDAMGPDLPTPTVVAVGVTGSTGHGVRSWREVLDRSSPVQRPVPRLDHDDAVLMYTSGSTGRPKGVRQTHRNTAAAAEAAVDAWSLTEDDHALVCTPLFQVGGLQLITLPTLLAGGAVTLRRWAVGDYLDDARDLRPTFTALVPAMLADILAHLRGRPFPLPALRVCAIGGSALPQQRLRQLTELTGVVPVNIYGQTEQSGVSVTEPLDEHRREGSLGRPLHQVVQTRVVVPDSEPALTAAHGQVGELWVRGDTVTPGYWQLEAANREKFVDGWFRTSDLVSTAEDGFLYYVDRTDDMIISGGENVFPQMVEGFLVVCPLVAEVAVIGTPHDRLSSQVTAIVVPVHPATTAEDIAAWCADDPNLRGLQRPRRIEVVDSIPRTATNKVDRPWLKRLYSTAD</sequence>